<dbReference type="InterPro" id="IPR036640">
    <property type="entry name" value="ABC1_TM_sf"/>
</dbReference>
<dbReference type="SMART" id="SM00382">
    <property type="entry name" value="AAA"/>
    <property type="match status" value="1"/>
</dbReference>
<dbReference type="AlphaFoldDB" id="A0A498R0J7"/>
<feature type="domain" description="ABC transporter" evidence="10">
    <location>
        <begin position="332"/>
        <end position="567"/>
    </location>
</feature>
<keyword evidence="7 9" id="KW-1133">Transmembrane helix</keyword>
<dbReference type="InterPro" id="IPR003439">
    <property type="entry name" value="ABC_transporter-like_ATP-bd"/>
</dbReference>
<feature type="transmembrane region" description="Helical" evidence="9">
    <location>
        <begin position="157"/>
        <end position="178"/>
    </location>
</feature>
<evidence type="ECO:0000256" key="7">
    <source>
        <dbReference type="ARBA" id="ARBA00022989"/>
    </source>
</evidence>
<feature type="transmembrane region" description="Helical" evidence="9">
    <location>
        <begin position="131"/>
        <end position="151"/>
    </location>
</feature>
<dbReference type="GO" id="GO:0016887">
    <property type="term" value="F:ATP hydrolysis activity"/>
    <property type="evidence" value="ECO:0007669"/>
    <property type="project" value="InterPro"/>
</dbReference>
<dbReference type="PROSITE" id="PS50929">
    <property type="entry name" value="ABC_TM1F"/>
    <property type="match status" value="1"/>
</dbReference>
<evidence type="ECO:0000259" key="11">
    <source>
        <dbReference type="PROSITE" id="PS50929"/>
    </source>
</evidence>
<reference evidence="12 13" key="1">
    <citation type="submission" date="2018-06" db="EMBL/GenBank/DDBJ databases">
        <authorList>
            <person name="Strepis N."/>
        </authorList>
    </citation>
    <scope>NUCLEOTIDE SEQUENCE [LARGE SCALE GENOMIC DNA]</scope>
    <source>
        <strain evidence="12">LUCI</strain>
    </source>
</reference>
<evidence type="ECO:0000256" key="3">
    <source>
        <dbReference type="ARBA" id="ARBA00022475"/>
    </source>
</evidence>
<dbReference type="Proteomes" id="UP000277811">
    <property type="component" value="Unassembled WGS sequence"/>
</dbReference>
<dbReference type="SUPFAM" id="SSF52540">
    <property type="entry name" value="P-loop containing nucleoside triphosphate hydrolases"/>
    <property type="match status" value="1"/>
</dbReference>
<dbReference type="GO" id="GO:0034775">
    <property type="term" value="P:glutathione transmembrane transport"/>
    <property type="evidence" value="ECO:0007669"/>
    <property type="project" value="InterPro"/>
</dbReference>
<feature type="transmembrane region" description="Helical" evidence="9">
    <location>
        <begin position="238"/>
        <end position="264"/>
    </location>
</feature>
<evidence type="ECO:0000256" key="1">
    <source>
        <dbReference type="ARBA" id="ARBA00004651"/>
    </source>
</evidence>
<dbReference type="InterPro" id="IPR011527">
    <property type="entry name" value="ABC1_TM_dom"/>
</dbReference>
<dbReference type="InterPro" id="IPR039421">
    <property type="entry name" value="Type_1_exporter"/>
</dbReference>
<dbReference type="Gene3D" id="3.40.50.300">
    <property type="entry name" value="P-loop containing nucleotide triphosphate hydrolases"/>
    <property type="match status" value="1"/>
</dbReference>
<dbReference type="GO" id="GO:0140359">
    <property type="term" value="F:ABC-type transporter activity"/>
    <property type="evidence" value="ECO:0007669"/>
    <property type="project" value="InterPro"/>
</dbReference>
<keyword evidence="5" id="KW-0547">Nucleotide-binding</keyword>
<keyword evidence="8 9" id="KW-0472">Membrane</keyword>
<dbReference type="PROSITE" id="PS50893">
    <property type="entry name" value="ABC_TRANSPORTER_2"/>
    <property type="match status" value="1"/>
</dbReference>
<proteinExistence type="predicted"/>
<evidence type="ECO:0000256" key="2">
    <source>
        <dbReference type="ARBA" id="ARBA00022448"/>
    </source>
</evidence>
<evidence type="ECO:0000256" key="6">
    <source>
        <dbReference type="ARBA" id="ARBA00022840"/>
    </source>
</evidence>
<evidence type="ECO:0000256" key="5">
    <source>
        <dbReference type="ARBA" id="ARBA00022741"/>
    </source>
</evidence>
<gene>
    <name evidence="12" type="ORF">LUCI_0220</name>
</gene>
<dbReference type="InterPro" id="IPR014223">
    <property type="entry name" value="ABC_CydC/D"/>
</dbReference>
<dbReference type="InterPro" id="IPR003593">
    <property type="entry name" value="AAA+_ATPase"/>
</dbReference>
<comment type="subcellular location">
    <subcellularLocation>
        <location evidence="1">Cell membrane</location>
        <topology evidence="1">Multi-pass membrane protein</topology>
    </subcellularLocation>
</comment>
<dbReference type="InterPro" id="IPR027417">
    <property type="entry name" value="P-loop_NTPase"/>
</dbReference>
<dbReference type="GO" id="GO:0045454">
    <property type="term" value="P:cell redox homeostasis"/>
    <property type="evidence" value="ECO:0007669"/>
    <property type="project" value="InterPro"/>
</dbReference>
<dbReference type="PANTHER" id="PTHR24221">
    <property type="entry name" value="ATP-BINDING CASSETTE SUB-FAMILY B"/>
    <property type="match status" value="1"/>
</dbReference>
<protein>
    <submittedName>
        <fullName evidence="12">Abc transporter</fullName>
    </submittedName>
</protein>
<dbReference type="FunFam" id="3.40.50.300:FF:000221">
    <property type="entry name" value="Multidrug ABC transporter ATP-binding protein"/>
    <property type="match status" value="1"/>
</dbReference>
<dbReference type="GO" id="GO:0005886">
    <property type="term" value="C:plasma membrane"/>
    <property type="evidence" value="ECO:0007669"/>
    <property type="project" value="UniProtKB-SubCell"/>
</dbReference>
<evidence type="ECO:0000313" key="12">
    <source>
        <dbReference type="EMBL" id="VBB05014.1"/>
    </source>
</evidence>
<feature type="transmembrane region" description="Helical" evidence="9">
    <location>
        <begin position="52"/>
        <end position="70"/>
    </location>
</feature>
<dbReference type="NCBIfam" id="TIGR02868">
    <property type="entry name" value="CydC"/>
    <property type="match status" value="1"/>
</dbReference>
<evidence type="ECO:0000256" key="9">
    <source>
        <dbReference type="SAM" id="Phobius"/>
    </source>
</evidence>
<dbReference type="PANTHER" id="PTHR24221:SF653">
    <property type="entry name" value="TRANSPORT ATP-BINDING PROTEIN CYDC"/>
    <property type="match status" value="1"/>
</dbReference>
<dbReference type="Pfam" id="PF00005">
    <property type="entry name" value="ABC_tran"/>
    <property type="match status" value="1"/>
</dbReference>
<organism evidence="12 13">
    <name type="scientific">Lucifera butyrica</name>
    <dbReference type="NCBI Taxonomy" id="1351585"/>
    <lineage>
        <taxon>Bacteria</taxon>
        <taxon>Bacillati</taxon>
        <taxon>Bacillota</taxon>
        <taxon>Negativicutes</taxon>
        <taxon>Veillonellales</taxon>
        <taxon>Veillonellaceae</taxon>
        <taxon>Lucifera</taxon>
    </lineage>
</organism>
<keyword evidence="2" id="KW-0813">Transport</keyword>
<keyword evidence="4 9" id="KW-0812">Transmembrane</keyword>
<keyword evidence="13" id="KW-1185">Reference proteome</keyword>
<dbReference type="RefSeq" id="WP_122626030.1">
    <property type="nucleotide sequence ID" value="NZ_UPPP01000052.1"/>
</dbReference>
<evidence type="ECO:0000256" key="8">
    <source>
        <dbReference type="ARBA" id="ARBA00023136"/>
    </source>
</evidence>
<keyword evidence="6" id="KW-0067">ATP-binding</keyword>
<name>A0A498R0J7_9FIRM</name>
<accession>A0A498R0J7</accession>
<feature type="domain" description="ABC transmembrane type-1" evidence="11">
    <location>
        <begin position="17"/>
        <end position="299"/>
    </location>
</feature>
<dbReference type="PROSITE" id="PS00211">
    <property type="entry name" value="ABC_TRANSPORTER_1"/>
    <property type="match status" value="1"/>
</dbReference>
<sequence>MSRKLFSWVLPAWKTMAAGILLAFFTVFSGAGLMGTAAYIIAAAALHPSMEALSVAIVGVRFFGLSRAVFRYAERYISHDATFRLLSRIRVFLYAAVEPQIPAAGRGKSGEMLYGLVSAVEELKYVYLRVLNPYSVAALVLIAAALFLALFSSPMVYALIVGFVAAGICWPVLIRYLAGSTVSRRDRARGRFHCLLVDTIRGITELTAYDAAGRQQEQIAAAGGNLARLQKKKVRLTGLADAGSQVITSYTLWAILFLAVPLVYAKKISGIDLAVILLVVQSSFEAVLPLGNALYSLAESRTAARRLEAVQAWTAPAASRKPGLKPRYPVPVEARSLCFSYRDSRIWTLENLSFTLAPGERVALVGPSGAGKSTMVSLLLGFWPYQSGSLRLGNFELKDCDPGEIRRHIAVVTQHTHIFNTTIRDNILLARPEAGWNELEQAAEDAALTELIERLPAGYDTLTGLNGRALSGGERQRIAIARALLKDAPLLFLDEPTAGLDPLTAREVMAGIDKLMAGRTTLLVTHQLTGLAGMDKILVLSRGKLVEQGNMRELLSRQGLFYEMWKLQQDRCNWSL</sequence>
<dbReference type="Gene3D" id="1.20.1560.10">
    <property type="entry name" value="ABC transporter type 1, transmembrane domain"/>
    <property type="match status" value="1"/>
</dbReference>
<evidence type="ECO:0000256" key="4">
    <source>
        <dbReference type="ARBA" id="ARBA00022692"/>
    </source>
</evidence>
<dbReference type="GO" id="GO:0005524">
    <property type="term" value="F:ATP binding"/>
    <property type="evidence" value="ECO:0007669"/>
    <property type="project" value="UniProtKB-KW"/>
</dbReference>
<dbReference type="EMBL" id="UPPP01000052">
    <property type="protein sequence ID" value="VBB05014.1"/>
    <property type="molecule type" value="Genomic_DNA"/>
</dbReference>
<dbReference type="SUPFAM" id="SSF90123">
    <property type="entry name" value="ABC transporter transmembrane region"/>
    <property type="match status" value="1"/>
</dbReference>
<dbReference type="GO" id="GO:0034040">
    <property type="term" value="F:ATPase-coupled lipid transmembrane transporter activity"/>
    <property type="evidence" value="ECO:0007669"/>
    <property type="project" value="TreeGrafter"/>
</dbReference>
<dbReference type="InterPro" id="IPR017871">
    <property type="entry name" value="ABC_transporter-like_CS"/>
</dbReference>
<feature type="transmembrane region" description="Helical" evidence="9">
    <location>
        <begin position="20"/>
        <end position="46"/>
    </location>
</feature>
<evidence type="ECO:0000313" key="13">
    <source>
        <dbReference type="Proteomes" id="UP000277811"/>
    </source>
</evidence>
<dbReference type="OrthoDB" id="9802264at2"/>
<evidence type="ECO:0000259" key="10">
    <source>
        <dbReference type="PROSITE" id="PS50893"/>
    </source>
</evidence>
<keyword evidence="3" id="KW-1003">Cell membrane</keyword>